<evidence type="ECO:0000256" key="1">
    <source>
        <dbReference type="SAM" id="Phobius"/>
    </source>
</evidence>
<dbReference type="KEGG" id="cpas:Clopa_2270"/>
<keyword evidence="3" id="KW-1185">Reference proteome</keyword>
<organism evidence="2 3">
    <name type="scientific">Clostridium pasteurianum BC1</name>
    <dbReference type="NCBI Taxonomy" id="86416"/>
    <lineage>
        <taxon>Bacteria</taxon>
        <taxon>Bacillati</taxon>
        <taxon>Bacillota</taxon>
        <taxon>Clostridia</taxon>
        <taxon>Eubacteriales</taxon>
        <taxon>Clostridiaceae</taxon>
        <taxon>Clostridium</taxon>
    </lineage>
</organism>
<keyword evidence="1" id="KW-0812">Transmembrane</keyword>
<protein>
    <recommendedName>
        <fullName evidence="4">DUF2304 domain-containing protein</fullName>
    </recommendedName>
</protein>
<dbReference type="OrthoDB" id="677868at2"/>
<keyword evidence="1" id="KW-0472">Membrane</keyword>
<dbReference type="Pfam" id="PF10066">
    <property type="entry name" value="DUF2304"/>
    <property type="match status" value="1"/>
</dbReference>
<sequence length="111" mass="12955">MNIFCLFVSITFLVINVTLIKKRRVEFEYSLLWIMVCTLLIIFSVDEKLVEFLASSLGIIYAPAFLFLVGIMFSLSMIFYLMIVISDMKKKITKLIQVNALLDYKINERLK</sequence>
<dbReference type="Proteomes" id="UP000013523">
    <property type="component" value="Chromosome"/>
</dbReference>
<gene>
    <name evidence="2" type="ORF">Clopa_2270</name>
</gene>
<dbReference type="STRING" id="86416.Clopa_2270"/>
<evidence type="ECO:0000313" key="2">
    <source>
        <dbReference type="EMBL" id="AGK97140.1"/>
    </source>
</evidence>
<evidence type="ECO:0008006" key="4">
    <source>
        <dbReference type="Google" id="ProtNLM"/>
    </source>
</evidence>
<keyword evidence="1" id="KW-1133">Transmembrane helix</keyword>
<dbReference type="InterPro" id="IPR019277">
    <property type="entry name" value="DUF2304"/>
</dbReference>
<feature type="transmembrane region" description="Helical" evidence="1">
    <location>
        <begin position="6"/>
        <end position="22"/>
    </location>
</feature>
<feature type="transmembrane region" description="Helical" evidence="1">
    <location>
        <begin position="57"/>
        <end position="85"/>
    </location>
</feature>
<evidence type="ECO:0000313" key="3">
    <source>
        <dbReference type="Proteomes" id="UP000013523"/>
    </source>
</evidence>
<dbReference type="eggNOG" id="ENOG50335JW">
    <property type="taxonomic scope" value="Bacteria"/>
</dbReference>
<feature type="transmembrane region" description="Helical" evidence="1">
    <location>
        <begin position="29"/>
        <end position="45"/>
    </location>
</feature>
<reference evidence="2 3" key="1">
    <citation type="submission" date="2012-01" db="EMBL/GenBank/DDBJ databases">
        <title>Complete sequence of chromosome of Clostridium pasteurianum BC1.</title>
        <authorList>
            <consortium name="US DOE Joint Genome Institute"/>
            <person name="Lucas S."/>
            <person name="Han J."/>
            <person name="Lapidus A."/>
            <person name="Cheng J.-F."/>
            <person name="Goodwin L."/>
            <person name="Pitluck S."/>
            <person name="Peters L."/>
            <person name="Mikhailova N."/>
            <person name="Teshima H."/>
            <person name="Detter J.C."/>
            <person name="Han C."/>
            <person name="Tapia R."/>
            <person name="Land M."/>
            <person name="Hauser L."/>
            <person name="Kyrpides N."/>
            <person name="Ivanova N."/>
            <person name="Pagani I."/>
            <person name="Dunn J."/>
            <person name="Taghavi S."/>
            <person name="Francis A."/>
            <person name="van der Lelie D."/>
            <person name="Woyke T."/>
        </authorList>
    </citation>
    <scope>NUCLEOTIDE SEQUENCE [LARGE SCALE GENOMIC DNA]</scope>
    <source>
        <strain evidence="2 3">BC1</strain>
    </source>
</reference>
<name>R4KBZ0_CLOPA</name>
<accession>R4KBZ0</accession>
<proteinExistence type="predicted"/>
<dbReference type="EMBL" id="CP003261">
    <property type="protein sequence ID" value="AGK97140.1"/>
    <property type="molecule type" value="Genomic_DNA"/>
</dbReference>
<dbReference type="PATRIC" id="fig|86416.3.peg.2252"/>
<dbReference type="HOGENOM" id="CLU_134280_1_0_9"/>
<dbReference type="AlphaFoldDB" id="R4KBZ0"/>
<dbReference type="RefSeq" id="WP_015615446.1">
    <property type="nucleotide sequence ID" value="NC_021182.1"/>
</dbReference>